<gene>
    <name evidence="1" type="ORF">IEZ25_20605</name>
</gene>
<dbReference type="Pfam" id="PF05402">
    <property type="entry name" value="PqqD"/>
    <property type="match status" value="1"/>
</dbReference>
<protein>
    <submittedName>
        <fullName evidence="1">PqqD family protein</fullName>
    </submittedName>
</protein>
<keyword evidence="2" id="KW-1185">Reference proteome</keyword>
<name>A0ABR8MLX3_9ACTN</name>
<dbReference type="RefSeq" id="WP_191201357.1">
    <property type="nucleotide sequence ID" value="NZ_BAAAPA010000001.1"/>
</dbReference>
<accession>A0ABR8MLX3</accession>
<proteinExistence type="predicted"/>
<comment type="caution">
    <text evidence="1">The sequence shown here is derived from an EMBL/GenBank/DDBJ whole genome shotgun (WGS) entry which is preliminary data.</text>
</comment>
<reference evidence="1 2" key="1">
    <citation type="submission" date="2020-09" db="EMBL/GenBank/DDBJ databases">
        <title>novel species in genus Nocardioides.</title>
        <authorList>
            <person name="Zhang G."/>
        </authorList>
    </citation>
    <scope>NUCLEOTIDE SEQUENCE [LARGE SCALE GENOMIC DNA]</scope>
    <source>
        <strain evidence="1 2">19197</strain>
    </source>
</reference>
<sequence length="97" mass="10481">MTMHFRIADDVAWVSQDDLDGGDVPVAYMTRVPGGPPILLEGSGCIVWLALAEGGTLEDITVRAAELSDTDADLIRDDVADLVDQLVVIRLADEEDR</sequence>
<organism evidence="1 2">
    <name type="scientific">Nocardioides hwasunensis</name>
    <dbReference type="NCBI Taxonomy" id="397258"/>
    <lineage>
        <taxon>Bacteria</taxon>
        <taxon>Bacillati</taxon>
        <taxon>Actinomycetota</taxon>
        <taxon>Actinomycetes</taxon>
        <taxon>Propionibacteriales</taxon>
        <taxon>Nocardioidaceae</taxon>
        <taxon>Nocardioides</taxon>
    </lineage>
</organism>
<dbReference type="EMBL" id="JACXYY010000010">
    <property type="protein sequence ID" value="MBD3917027.1"/>
    <property type="molecule type" value="Genomic_DNA"/>
</dbReference>
<evidence type="ECO:0000313" key="2">
    <source>
        <dbReference type="Proteomes" id="UP000649289"/>
    </source>
</evidence>
<dbReference type="Proteomes" id="UP000649289">
    <property type="component" value="Unassembled WGS sequence"/>
</dbReference>
<evidence type="ECO:0000313" key="1">
    <source>
        <dbReference type="EMBL" id="MBD3917027.1"/>
    </source>
</evidence>
<dbReference type="InterPro" id="IPR008792">
    <property type="entry name" value="PQQD"/>
</dbReference>